<reference evidence="2" key="1">
    <citation type="submission" date="2019-09" db="EMBL/GenBank/DDBJ databases">
        <title>Draft genome information of white flower Hibiscus syriacus.</title>
        <authorList>
            <person name="Kim Y.-M."/>
        </authorList>
    </citation>
    <scope>NUCLEOTIDE SEQUENCE [LARGE SCALE GENOMIC DNA]</scope>
    <source>
        <strain evidence="2">YM2019G1</strain>
    </source>
</reference>
<dbReference type="EMBL" id="VEPZ02001234">
    <property type="protein sequence ID" value="KAE8685200.1"/>
    <property type="molecule type" value="Genomic_DNA"/>
</dbReference>
<dbReference type="AlphaFoldDB" id="A0A6A2Z186"/>
<keyword evidence="3" id="KW-1185">Reference proteome</keyword>
<accession>A0A6A2Z186</accession>
<sequence length="101" mass="11251">MADVQGVDDKPCEESLPCTSQKQETRDEMLSRHRKEISELQNKEISLKKAAAKGSKAEQKAKKKQVEEEISQLSSKLKEKQAQELSSLGYSNGNDKAISTI</sequence>
<evidence type="ECO:0000313" key="2">
    <source>
        <dbReference type="EMBL" id="KAE8685200.1"/>
    </source>
</evidence>
<feature type="compositionally biased region" description="Polar residues" evidence="1">
    <location>
        <begin position="83"/>
        <end position="101"/>
    </location>
</feature>
<feature type="region of interest" description="Disordered" evidence="1">
    <location>
        <begin position="82"/>
        <end position="101"/>
    </location>
</feature>
<name>A0A6A2Z186_HIBSY</name>
<evidence type="ECO:0000256" key="1">
    <source>
        <dbReference type="SAM" id="MobiDB-lite"/>
    </source>
</evidence>
<feature type="region of interest" description="Disordered" evidence="1">
    <location>
        <begin position="1"/>
        <end position="32"/>
    </location>
</feature>
<organism evidence="2 3">
    <name type="scientific">Hibiscus syriacus</name>
    <name type="common">Rose of Sharon</name>
    <dbReference type="NCBI Taxonomy" id="106335"/>
    <lineage>
        <taxon>Eukaryota</taxon>
        <taxon>Viridiplantae</taxon>
        <taxon>Streptophyta</taxon>
        <taxon>Embryophyta</taxon>
        <taxon>Tracheophyta</taxon>
        <taxon>Spermatophyta</taxon>
        <taxon>Magnoliopsida</taxon>
        <taxon>eudicotyledons</taxon>
        <taxon>Gunneridae</taxon>
        <taxon>Pentapetalae</taxon>
        <taxon>rosids</taxon>
        <taxon>malvids</taxon>
        <taxon>Malvales</taxon>
        <taxon>Malvaceae</taxon>
        <taxon>Malvoideae</taxon>
        <taxon>Hibiscus</taxon>
    </lineage>
</organism>
<proteinExistence type="predicted"/>
<dbReference type="Proteomes" id="UP000436088">
    <property type="component" value="Unassembled WGS sequence"/>
</dbReference>
<comment type="caution">
    <text evidence="2">The sequence shown here is derived from an EMBL/GenBank/DDBJ whole genome shotgun (WGS) entry which is preliminary data.</text>
</comment>
<protein>
    <submittedName>
        <fullName evidence="2">Sodium/hydrogen exchanger 2-like</fullName>
    </submittedName>
</protein>
<feature type="compositionally biased region" description="Basic and acidic residues" evidence="1">
    <location>
        <begin position="23"/>
        <end position="32"/>
    </location>
</feature>
<gene>
    <name evidence="2" type="ORF">F3Y22_tig00111100pilonHSYRG00180</name>
</gene>
<evidence type="ECO:0000313" key="3">
    <source>
        <dbReference type="Proteomes" id="UP000436088"/>
    </source>
</evidence>